<comment type="caution">
    <text evidence="1">The sequence shown here is derived from an EMBL/GenBank/DDBJ whole genome shotgun (WGS) entry which is preliminary data.</text>
</comment>
<dbReference type="AlphaFoldDB" id="A0A098S1Q1"/>
<evidence type="ECO:0000313" key="2">
    <source>
        <dbReference type="Proteomes" id="UP000029736"/>
    </source>
</evidence>
<dbReference type="EMBL" id="JPOS01000093">
    <property type="protein sequence ID" value="KGE85072.1"/>
    <property type="molecule type" value="Genomic_DNA"/>
</dbReference>
<accession>A0A098S1Q1</accession>
<dbReference type="InterPro" id="IPR046732">
    <property type="entry name" value="DUF6624"/>
</dbReference>
<gene>
    <name evidence="1" type="ORF">IX84_29695</name>
</gene>
<evidence type="ECO:0000313" key="1">
    <source>
        <dbReference type="EMBL" id="KGE85072.1"/>
    </source>
</evidence>
<sequence>MAFILLMVGCQTTPETEAPSLSQTEHWQLGWRMIVSTFEEDFSTAAQQFDSLRAYSDTVELRFLIAGLEVLEHLGQMERRDSILALQPEHTWGTFCQKGVYLEQKPAHIPCTRDDQQPQDTVLQGQLIAMEVRDQLARGNVQDYLIEAFSIDTSGMSYADGVEVDAENREALKAIIEAHGFPTAELVGEEGMHAVFILIQHADQDPEWQKAQLPYIEAAVKNGGLDGQDYAYLYDRIQVNAGNPQRYGTQFSKVDPATKTIELAAVEDPDNLNQRRMEVGMMPIESYRALVLSRFQ</sequence>
<organism evidence="1 2">
    <name type="scientific">Phaeodactylibacter xiamenensis</name>
    <dbReference type="NCBI Taxonomy" id="1524460"/>
    <lineage>
        <taxon>Bacteria</taxon>
        <taxon>Pseudomonadati</taxon>
        <taxon>Bacteroidota</taxon>
        <taxon>Saprospiria</taxon>
        <taxon>Saprospirales</taxon>
        <taxon>Haliscomenobacteraceae</taxon>
        <taxon>Phaeodactylibacter</taxon>
    </lineage>
</organism>
<name>A0A098S1Q1_9BACT</name>
<protein>
    <submittedName>
        <fullName evidence="1">Uncharacterized protein</fullName>
    </submittedName>
</protein>
<dbReference type="Pfam" id="PF20329">
    <property type="entry name" value="DUF6624"/>
    <property type="match status" value="1"/>
</dbReference>
<reference evidence="1 2" key="1">
    <citation type="journal article" date="2014" name="Int. J. Syst. Evol. Microbiol.">
        <title>Phaeodactylibacter xiamenensis gen. nov., sp. nov., a member of the family Saprospiraceae isolated from the marine alga Phaeodactylum tricornutum.</title>
        <authorList>
            <person name="Chen Z.Jr."/>
            <person name="Lei X."/>
            <person name="Lai Q."/>
            <person name="Li Y."/>
            <person name="Zhang B."/>
            <person name="Zhang J."/>
            <person name="Zhang H."/>
            <person name="Yang L."/>
            <person name="Zheng W."/>
            <person name="Tian Y."/>
            <person name="Yu Z."/>
            <person name="Xu H.Jr."/>
            <person name="Zheng T."/>
        </authorList>
    </citation>
    <scope>NUCLEOTIDE SEQUENCE [LARGE SCALE GENOMIC DNA]</scope>
    <source>
        <strain evidence="1 2">KD52</strain>
    </source>
</reference>
<dbReference type="STRING" id="1524460.IX84_29695"/>
<dbReference type="Proteomes" id="UP000029736">
    <property type="component" value="Unassembled WGS sequence"/>
</dbReference>
<proteinExistence type="predicted"/>
<keyword evidence="2" id="KW-1185">Reference proteome</keyword>